<evidence type="ECO:0000256" key="2">
    <source>
        <dbReference type="SAM" id="MobiDB-lite"/>
    </source>
</evidence>
<dbReference type="InterPro" id="IPR021109">
    <property type="entry name" value="Peptidase_aspartic_dom_sf"/>
</dbReference>
<keyword evidence="1" id="KW-0175">Coiled coil</keyword>
<dbReference type="STRING" id="75913.A0A0K0FFQ9"/>
<dbReference type="AlphaFoldDB" id="A0A0K0FFQ9"/>
<dbReference type="InterPro" id="IPR043128">
    <property type="entry name" value="Rev_trsase/Diguanyl_cyclase"/>
</dbReference>
<dbReference type="InterPro" id="IPR043502">
    <property type="entry name" value="DNA/RNA_pol_sf"/>
</dbReference>
<dbReference type="CDD" id="cd01647">
    <property type="entry name" value="RT_LTR"/>
    <property type="match status" value="1"/>
</dbReference>
<dbReference type="InterPro" id="IPR051320">
    <property type="entry name" value="Viral_Replic_Matur_Polypro"/>
</dbReference>
<dbReference type="Proteomes" id="UP000035680">
    <property type="component" value="Unassembled WGS sequence"/>
</dbReference>
<dbReference type="Gene3D" id="3.10.10.10">
    <property type="entry name" value="HIV Type 1 Reverse Transcriptase, subunit A, domain 1"/>
    <property type="match status" value="1"/>
</dbReference>
<proteinExistence type="predicted"/>
<dbReference type="Gene3D" id="3.30.70.270">
    <property type="match status" value="2"/>
</dbReference>
<feature type="domain" description="Reverse transcriptase" evidence="3">
    <location>
        <begin position="603"/>
        <end position="802"/>
    </location>
</feature>
<protein>
    <submittedName>
        <fullName evidence="5">Reverse transcriptase domain-containing protein</fullName>
    </submittedName>
</protein>
<dbReference type="Gene3D" id="2.40.70.10">
    <property type="entry name" value="Acid Proteases"/>
    <property type="match status" value="1"/>
</dbReference>
<organism evidence="4 5">
    <name type="scientific">Strongyloides venezuelensis</name>
    <name type="common">Threadworm</name>
    <dbReference type="NCBI Taxonomy" id="75913"/>
    <lineage>
        <taxon>Eukaryota</taxon>
        <taxon>Metazoa</taxon>
        <taxon>Ecdysozoa</taxon>
        <taxon>Nematoda</taxon>
        <taxon>Chromadorea</taxon>
        <taxon>Rhabditida</taxon>
        <taxon>Tylenchina</taxon>
        <taxon>Panagrolaimomorpha</taxon>
        <taxon>Strongyloidoidea</taxon>
        <taxon>Strongyloididae</taxon>
        <taxon>Strongyloides</taxon>
    </lineage>
</organism>
<dbReference type="PROSITE" id="PS50878">
    <property type="entry name" value="RT_POL"/>
    <property type="match status" value="1"/>
</dbReference>
<dbReference type="Pfam" id="PF00078">
    <property type="entry name" value="RVT_1"/>
    <property type="match status" value="1"/>
</dbReference>
<dbReference type="InterPro" id="IPR041577">
    <property type="entry name" value="RT_RNaseH_2"/>
</dbReference>
<evidence type="ECO:0000259" key="3">
    <source>
        <dbReference type="PROSITE" id="PS50878"/>
    </source>
</evidence>
<evidence type="ECO:0000313" key="4">
    <source>
        <dbReference type="Proteomes" id="UP000035680"/>
    </source>
</evidence>
<dbReference type="CDD" id="cd00303">
    <property type="entry name" value="retropepsin_like"/>
    <property type="match status" value="1"/>
</dbReference>
<dbReference type="InterPro" id="IPR024650">
    <property type="entry name" value="Peptidase_A2B"/>
</dbReference>
<dbReference type="InterPro" id="IPR000477">
    <property type="entry name" value="RT_dom"/>
</dbReference>
<evidence type="ECO:0000256" key="1">
    <source>
        <dbReference type="SAM" id="Coils"/>
    </source>
</evidence>
<name>A0A0K0FFQ9_STRVS</name>
<dbReference type="WBParaSite" id="SVE_0770500.1">
    <property type="protein sequence ID" value="SVE_0770500.1"/>
    <property type="gene ID" value="SVE_0770500"/>
</dbReference>
<feature type="region of interest" description="Disordered" evidence="2">
    <location>
        <begin position="1"/>
        <end position="25"/>
    </location>
</feature>
<dbReference type="SUPFAM" id="SSF56672">
    <property type="entry name" value="DNA/RNA polymerases"/>
    <property type="match status" value="1"/>
</dbReference>
<evidence type="ECO:0000313" key="5">
    <source>
        <dbReference type="WBParaSite" id="SVE_0770500.1"/>
    </source>
</evidence>
<reference evidence="5" key="2">
    <citation type="submission" date="2015-08" db="UniProtKB">
        <authorList>
            <consortium name="WormBaseParasite"/>
        </authorList>
    </citation>
    <scope>IDENTIFICATION</scope>
</reference>
<dbReference type="PANTHER" id="PTHR33064:SF37">
    <property type="entry name" value="RIBONUCLEASE H"/>
    <property type="match status" value="1"/>
</dbReference>
<sequence length="975" mass="113006">MSDSEEISSRDGFSEEFSSREDYSEGTALWDLSTEARELKREKQKLLRKERTKKRLARFDTVLSNKREEFPEALSESFKLTEKVVEKVNQLSVTSIETQVEIKNMVDCFRNIQIYKNTKVSIDKWLRRFEAAVKLSKITDENEKKTTFLLFLEDNAADFVEKIENESFIEICRKLRERFNSQEFARSAEAKLRTFKLDLRDYENVETKHLELIKLVKDSMPMSDDKKIDFEQQREVRRSITSNDWLYDRSAIKDYDKAIHLIRDIAIWNVQYRERREFRENGRNKNRPNRPSWKGGISDNYVMNVDPKKRNTAVKIVCYYCKEEGHKKTACLKLNNRSTSSNSITVSANGIGAVNEKRKIKFHEPTPVEWEEINSTYPTVSDFTYTEVNLRGSDNEIRTILEMIDSGSQATFVRDEIVKQLKLDSLVRRSNFKIKGFFSNEQVIVKGEVTLELSIVNEKAIMTNAGIIDDACMDTNLDIILGVTLKDYVKDIVNCAILKGEVDGNNNKIKLVKCCKVMVQQQMNKLQIDSINEKVICDIEKKMPDVRSLFSKNAYDIGLCNLTPNEEGFRIYEEKLFDVNTKTYKTSRHLVNVGFILLDELVKSNIACEDITPTFVSNVLLVQKCEIPDDLMNDRETILKSFRIVIDLRDLNKITIPIPFCSESVEDIIYKTYDSRETTPKIFSSIDLSQSFYQFLIPECKQKLFGLRFMGRVLTLLRLPQGYKNSPALLTDVLRKAFLKFDVPGSSLNWYIDDSLLSSVTYENHINALIVLFKTLKSLNLKVNIRKSTLARETVKMLGHELHRRNNSVTPSVEAKKIISSLKVLSDCPNVKKFLGILDYYLKYLPNQVCVLKPLRKIVRISKLEERKGNKSYFEFDNECMKSFERVKRDFAKAILYHEVKDAPLEIYSDSSLNYVGGVVFQIVNNSKLSIMYCSGRIDGYKIHRSSFYCELKAIVWLSRKLKTCLLGLYKIGPK</sequence>
<dbReference type="Pfam" id="PF17919">
    <property type="entry name" value="RT_RNaseH_2"/>
    <property type="match status" value="1"/>
</dbReference>
<feature type="coiled-coil region" evidence="1">
    <location>
        <begin position="29"/>
        <end position="56"/>
    </location>
</feature>
<dbReference type="Pfam" id="PF12384">
    <property type="entry name" value="Peptidase_A2B"/>
    <property type="match status" value="1"/>
</dbReference>
<dbReference type="PANTHER" id="PTHR33064">
    <property type="entry name" value="POL PROTEIN"/>
    <property type="match status" value="1"/>
</dbReference>
<keyword evidence="4" id="KW-1185">Reference proteome</keyword>
<feature type="compositionally biased region" description="Basic and acidic residues" evidence="2">
    <location>
        <begin position="7"/>
        <end position="23"/>
    </location>
</feature>
<reference evidence="4" key="1">
    <citation type="submission" date="2014-07" db="EMBL/GenBank/DDBJ databases">
        <authorList>
            <person name="Martin A.A"/>
            <person name="De Silva N."/>
        </authorList>
    </citation>
    <scope>NUCLEOTIDE SEQUENCE</scope>
</reference>
<accession>A0A0K0FFQ9</accession>